<keyword evidence="2" id="KW-1133">Transmembrane helix</keyword>
<dbReference type="PANTHER" id="PTHR42101">
    <property type="entry name" value="CHROMOSOME 16, WHOLE GENOME SHOTGUN SEQUENCE"/>
    <property type="match status" value="1"/>
</dbReference>
<dbReference type="PANTHER" id="PTHR42101:SF1">
    <property type="entry name" value="LOW TEMPERATURE REQUIREMENT A"/>
    <property type="match status" value="1"/>
</dbReference>
<feature type="transmembrane region" description="Helical" evidence="2">
    <location>
        <begin position="459"/>
        <end position="479"/>
    </location>
</feature>
<evidence type="ECO:0008006" key="5">
    <source>
        <dbReference type="Google" id="ProtNLM"/>
    </source>
</evidence>
<dbReference type="OrthoDB" id="3177213at2759"/>
<reference evidence="4" key="1">
    <citation type="journal article" date="2021" name="BMC Genomics">
        <title>Chromosome-level genome assembly and manually-curated proteome of model necrotroph Parastagonospora nodorum Sn15 reveals a genome-wide trove of candidate effector homologs, and redundancy of virulence-related functions within an accessory chromosome.</title>
        <authorList>
            <person name="Bertazzoni S."/>
            <person name="Jones D.A.B."/>
            <person name="Phan H.T."/>
            <person name="Tan K.-C."/>
            <person name="Hane J.K."/>
        </authorList>
    </citation>
    <scope>NUCLEOTIDE SEQUENCE [LARGE SCALE GENOMIC DNA]</scope>
    <source>
        <strain evidence="4">SN15 / ATCC MYA-4574 / FGSC 10173)</strain>
    </source>
</reference>
<keyword evidence="2" id="KW-0812">Transmembrane</keyword>
<name>A0A7U2EVZ4_PHANO</name>
<dbReference type="AlphaFoldDB" id="A0A7U2EVZ4"/>
<dbReference type="VEuPathDB" id="FungiDB:JI435_073030"/>
<keyword evidence="4" id="KW-1185">Reference proteome</keyword>
<feature type="region of interest" description="Disordered" evidence="1">
    <location>
        <begin position="624"/>
        <end position="657"/>
    </location>
</feature>
<feature type="transmembrane region" description="Helical" evidence="2">
    <location>
        <begin position="486"/>
        <end position="509"/>
    </location>
</feature>
<feature type="transmembrane region" description="Helical" evidence="2">
    <location>
        <begin position="53"/>
        <end position="72"/>
    </location>
</feature>
<dbReference type="InterPro" id="IPR010640">
    <property type="entry name" value="Low_temperature_requirement_A"/>
</dbReference>
<protein>
    <recommendedName>
        <fullName evidence="5">Low temperature requirement A</fullName>
    </recommendedName>
</protein>
<feature type="transmembrane region" description="Helical" evidence="2">
    <location>
        <begin position="515"/>
        <end position="537"/>
    </location>
</feature>
<evidence type="ECO:0000256" key="2">
    <source>
        <dbReference type="SAM" id="Phobius"/>
    </source>
</evidence>
<organism evidence="3 4">
    <name type="scientific">Phaeosphaeria nodorum (strain SN15 / ATCC MYA-4574 / FGSC 10173)</name>
    <name type="common">Glume blotch fungus</name>
    <name type="synonym">Parastagonospora nodorum</name>
    <dbReference type="NCBI Taxonomy" id="321614"/>
    <lineage>
        <taxon>Eukaryota</taxon>
        <taxon>Fungi</taxon>
        <taxon>Dikarya</taxon>
        <taxon>Ascomycota</taxon>
        <taxon>Pezizomycotina</taxon>
        <taxon>Dothideomycetes</taxon>
        <taxon>Pleosporomycetidae</taxon>
        <taxon>Pleosporales</taxon>
        <taxon>Pleosporineae</taxon>
        <taxon>Phaeosphaeriaceae</taxon>
        <taxon>Parastagonospora</taxon>
    </lineage>
</organism>
<dbReference type="Pfam" id="PF06772">
    <property type="entry name" value="LtrA"/>
    <property type="match status" value="1"/>
</dbReference>
<feature type="transmembrane region" description="Helical" evidence="2">
    <location>
        <begin position="142"/>
        <end position="168"/>
    </location>
</feature>
<evidence type="ECO:0000256" key="1">
    <source>
        <dbReference type="SAM" id="MobiDB-lite"/>
    </source>
</evidence>
<keyword evidence="2" id="KW-0472">Membrane</keyword>
<accession>A0A7U2EVZ4</accession>
<sequence length="657" mass="73970">MGLTFHGHRRDVDKEKHLKRLHQTTPWIESPLVGADHNSLVFSQRSEANSIELFFDLFFVANLATFTAYHSITDGDYLLGYIGFFGILWSTWFQITLHDVRFARDSLYERICKTIQFICFVGLALVGSQFNPASRKGDNINFRILCYTLVICRGLLAFQYLVVLFFTWRARYAKLYLPLGLMFLTYAVAMAAFAAMTPAFKGVQNKHHLVYLVWYVVAAVEAIAVISISSCWRMLSFKKTHLMERMSLLTIIVIGEGAIGATKTVSRLMGKHGLDVEGCFLIMCIIIILVFIWALYFDNFPHGHYGTIRQQIWSLLHFPFQLAIVGVVEGSQQLAIARYTMKTISKIGKELTQLCDVERLDGTELRDGLLSILHYFELDGKLETMKFFHDAQSAIFKMGNSTGICATVTDDWPQELWNVSSSISNGLYVGLGIKIPVKKLEHGFQPLDIALESWELVYMYYWACFCVLILCLTIFLFLIRRHKVDLFDYTSIISRVIVLGVGSALLGLYANKAALYAALQTALLLPICVILLFLVLVSDKLSSMWCNSRLKKSGEPYVLEVEEHHHKDSQVYAHLGHGQHSSVHLENGGKSAHYSMHSYSDSTPLATSTEYHGHHGFAMESLSTPPLLSPEHTTTPGAKPVGPGEYMPAGTGREHSV</sequence>
<gene>
    <name evidence="3" type="ORF">JI435_073030</name>
</gene>
<feature type="transmembrane region" description="Helical" evidence="2">
    <location>
        <begin position="78"/>
        <end position="98"/>
    </location>
</feature>
<dbReference type="Proteomes" id="UP000663193">
    <property type="component" value="Chromosome 4"/>
</dbReference>
<dbReference type="EMBL" id="CP069026">
    <property type="protein sequence ID" value="QRC94014.1"/>
    <property type="molecule type" value="Genomic_DNA"/>
</dbReference>
<evidence type="ECO:0000313" key="3">
    <source>
        <dbReference type="EMBL" id="QRC94014.1"/>
    </source>
</evidence>
<feature type="transmembrane region" description="Helical" evidence="2">
    <location>
        <begin position="276"/>
        <end position="296"/>
    </location>
</feature>
<proteinExistence type="predicted"/>
<feature type="transmembrane region" description="Helical" evidence="2">
    <location>
        <begin position="175"/>
        <end position="200"/>
    </location>
</feature>
<feature type="compositionally biased region" description="Polar residues" evidence="1">
    <location>
        <begin position="624"/>
        <end position="636"/>
    </location>
</feature>
<feature type="transmembrane region" description="Helical" evidence="2">
    <location>
        <begin position="212"/>
        <end position="235"/>
    </location>
</feature>
<evidence type="ECO:0000313" key="4">
    <source>
        <dbReference type="Proteomes" id="UP000663193"/>
    </source>
</evidence>
<feature type="transmembrane region" description="Helical" evidence="2">
    <location>
        <begin position="110"/>
        <end position="130"/>
    </location>
</feature>